<comment type="caution">
    <text evidence="2">The sequence shown here is derived from an EMBL/GenBank/DDBJ whole genome shotgun (WGS) entry which is preliminary data.</text>
</comment>
<sequence length="100" mass="10590">MSPFAAVHAVDPVQIAIASAAVLWPLALGLSLVLWTKARAAERRRKLALIDGGLKGMFRSLEARPVPGRLELVVEALEESAAVPARPAVAQASRKAERAS</sequence>
<organism evidence="2 3">
    <name type="scientific">Phenylobacterium soli</name>
    <dbReference type="NCBI Taxonomy" id="2170551"/>
    <lineage>
        <taxon>Bacteria</taxon>
        <taxon>Pseudomonadati</taxon>
        <taxon>Pseudomonadota</taxon>
        <taxon>Alphaproteobacteria</taxon>
        <taxon>Caulobacterales</taxon>
        <taxon>Caulobacteraceae</taxon>
        <taxon>Phenylobacterium</taxon>
    </lineage>
</organism>
<feature type="transmembrane region" description="Helical" evidence="1">
    <location>
        <begin position="12"/>
        <end position="35"/>
    </location>
</feature>
<keyword evidence="1" id="KW-0472">Membrane</keyword>
<gene>
    <name evidence="2" type="ORF">DJ017_15775</name>
</gene>
<evidence type="ECO:0000256" key="1">
    <source>
        <dbReference type="SAM" id="Phobius"/>
    </source>
</evidence>
<dbReference type="RefSeq" id="WP_111529613.1">
    <property type="nucleotide sequence ID" value="NZ_JBHRSG010000003.1"/>
</dbReference>
<name>A0A328ANF1_9CAUL</name>
<reference evidence="3" key="1">
    <citation type="submission" date="2018-05" db="EMBL/GenBank/DDBJ databases">
        <authorList>
            <person name="Li X."/>
        </authorList>
    </citation>
    <scope>NUCLEOTIDE SEQUENCE [LARGE SCALE GENOMIC DNA]</scope>
    <source>
        <strain evidence="3">LX32</strain>
    </source>
</reference>
<keyword evidence="1" id="KW-1133">Transmembrane helix</keyword>
<evidence type="ECO:0000313" key="3">
    <source>
        <dbReference type="Proteomes" id="UP000249254"/>
    </source>
</evidence>
<dbReference type="Proteomes" id="UP000249254">
    <property type="component" value="Unassembled WGS sequence"/>
</dbReference>
<protein>
    <submittedName>
        <fullName evidence="2">Uncharacterized protein</fullName>
    </submittedName>
</protein>
<keyword evidence="1" id="KW-0812">Transmembrane</keyword>
<keyword evidence="3" id="KW-1185">Reference proteome</keyword>
<dbReference type="AlphaFoldDB" id="A0A328ANF1"/>
<dbReference type="EMBL" id="QFYQ01000001">
    <property type="protein sequence ID" value="RAK55865.1"/>
    <property type="molecule type" value="Genomic_DNA"/>
</dbReference>
<accession>A0A328ANF1</accession>
<proteinExistence type="predicted"/>
<evidence type="ECO:0000313" key="2">
    <source>
        <dbReference type="EMBL" id="RAK55865.1"/>
    </source>
</evidence>